<protein>
    <submittedName>
        <fullName evidence="2">Uncharacterized protein</fullName>
    </submittedName>
</protein>
<feature type="region of interest" description="Disordered" evidence="1">
    <location>
        <begin position="236"/>
        <end position="257"/>
    </location>
</feature>
<name>A0A926SA69_9HYPH</name>
<gene>
    <name evidence="2" type="ORF">HK439_19420</name>
</gene>
<evidence type="ECO:0000313" key="3">
    <source>
        <dbReference type="Proteomes" id="UP000598467"/>
    </source>
</evidence>
<proteinExistence type="predicted"/>
<reference evidence="2" key="1">
    <citation type="submission" date="2020-05" db="EMBL/GenBank/DDBJ databases">
        <title>Identification of trans-AT polyketide cluster in two marine bacteria, producers of a novel glutaramide-containing polyketide sesbanimide D and analogs.</title>
        <authorList>
            <person name="Kacar D."/>
            <person name="Rodriguez P."/>
            <person name="Canedo L."/>
            <person name="Gonzalez E."/>
            <person name="Galan B."/>
            <person name="De La Calle F."/>
            <person name="Garcia J.L."/>
        </authorList>
    </citation>
    <scope>NUCLEOTIDE SEQUENCE</scope>
    <source>
        <strain evidence="2">PHM038</strain>
    </source>
</reference>
<dbReference type="EMBL" id="JABFCZ010000023">
    <property type="protein sequence ID" value="MBD1548439.1"/>
    <property type="molecule type" value="Genomic_DNA"/>
</dbReference>
<evidence type="ECO:0000256" key="1">
    <source>
        <dbReference type="SAM" id="MobiDB-lite"/>
    </source>
</evidence>
<organism evidence="2 3">
    <name type="scientific">Roseibium aggregatum</name>
    <dbReference type="NCBI Taxonomy" id="187304"/>
    <lineage>
        <taxon>Bacteria</taxon>
        <taxon>Pseudomonadati</taxon>
        <taxon>Pseudomonadota</taxon>
        <taxon>Alphaproteobacteria</taxon>
        <taxon>Hyphomicrobiales</taxon>
        <taxon>Stappiaceae</taxon>
        <taxon>Roseibium</taxon>
    </lineage>
</organism>
<sequence>MENIDKQKLNTGQEINLAKVLEILAEKAGKETVSATVMRDLHSAVKRISELADFPLHKPIAGLEDLRAAFRAIRPRANGMTPKTLSNLRSLFRAALEEAGVLDPEHRGLARGTPDWGRLFHQISDDRRLAEGLASFSNWCAANGIAPADVCDDTVQRFYIWMTTRTLKGKPRDLARWIPNCWNAARDQVDDWPRIDLSPISFRPPREHLPLEAFPASFQQDVNAYLEARRAPVDRSAPAHRTRCRQGFQQVHPEAPT</sequence>
<dbReference type="Proteomes" id="UP000598467">
    <property type="component" value="Unassembled WGS sequence"/>
</dbReference>
<dbReference type="AlphaFoldDB" id="A0A926SA69"/>
<comment type="caution">
    <text evidence="2">The sequence shown here is derived from an EMBL/GenBank/DDBJ whole genome shotgun (WGS) entry which is preliminary data.</text>
</comment>
<evidence type="ECO:0000313" key="2">
    <source>
        <dbReference type="EMBL" id="MBD1548439.1"/>
    </source>
</evidence>
<dbReference type="RefSeq" id="WP_190293237.1">
    <property type="nucleotide sequence ID" value="NZ_JABFCZ010000023.1"/>
</dbReference>
<accession>A0A926SA69</accession>